<dbReference type="PANTHER" id="PTHR20883:SF48">
    <property type="entry name" value="ECTOINE DIOXYGENASE"/>
    <property type="match status" value="1"/>
</dbReference>
<reference evidence="2" key="2">
    <citation type="journal article" date="2023" name="ISME Commun">
        <title>Characterization of a bloom-associated alphaproteobacterial lineage, 'Candidatus Phycosocius': insights into freshwater algal-bacterial interactions.</title>
        <authorList>
            <person name="Tanabe Y."/>
            <person name="Yamaguchi H."/>
            <person name="Yoshida M."/>
            <person name="Kai A."/>
            <person name="Okazaki Y."/>
        </authorList>
    </citation>
    <scope>NUCLEOTIDE SEQUENCE</scope>
    <source>
        <strain evidence="2">BOTRYCO-1</strain>
    </source>
</reference>
<dbReference type="Proteomes" id="UP001161064">
    <property type="component" value="Unassembled WGS sequence"/>
</dbReference>
<protein>
    <recommendedName>
        <fullName evidence="4">Phytanoyl-CoA dioxygenase</fullName>
    </recommendedName>
</protein>
<reference evidence="2" key="1">
    <citation type="submission" date="2021-05" db="EMBL/GenBank/DDBJ databases">
        <authorList>
            <person name="Tanabe Y."/>
        </authorList>
    </citation>
    <scope>NUCLEOTIDE SEQUENCE</scope>
    <source>
        <strain evidence="2">BOTRYCO-1</strain>
    </source>
</reference>
<proteinExistence type="predicted"/>
<comment type="caution">
    <text evidence="2">The sequence shown here is derived from an EMBL/GenBank/DDBJ whole genome shotgun (WGS) entry which is preliminary data.</text>
</comment>
<evidence type="ECO:0000256" key="1">
    <source>
        <dbReference type="ARBA" id="ARBA00001954"/>
    </source>
</evidence>
<name>A0ABQ4PW89_9PROT</name>
<evidence type="ECO:0000313" key="3">
    <source>
        <dbReference type="Proteomes" id="UP001161064"/>
    </source>
</evidence>
<keyword evidence="3" id="KW-1185">Reference proteome</keyword>
<dbReference type="Pfam" id="PF05721">
    <property type="entry name" value="PhyH"/>
    <property type="match status" value="1"/>
</dbReference>
<accession>A0ABQ4PW89</accession>
<dbReference type="InterPro" id="IPR008775">
    <property type="entry name" value="Phytyl_CoA_dOase-like"/>
</dbReference>
<gene>
    <name evidence="2" type="ORF">PsB1_1355</name>
</gene>
<organism evidence="2 3">
    <name type="scientific">Candidatus Phycosocius spiralis</name>
    <dbReference type="NCBI Taxonomy" id="2815099"/>
    <lineage>
        <taxon>Bacteria</taxon>
        <taxon>Pseudomonadati</taxon>
        <taxon>Pseudomonadota</taxon>
        <taxon>Alphaproteobacteria</taxon>
        <taxon>Caulobacterales</taxon>
        <taxon>Caulobacterales incertae sedis</taxon>
        <taxon>Candidatus Phycosocius</taxon>
    </lineage>
</organism>
<evidence type="ECO:0000313" key="2">
    <source>
        <dbReference type="EMBL" id="GIU67201.1"/>
    </source>
</evidence>
<sequence length="291" mass="32751">MAKALPSQSFVAEAPSAQDQEFADNMDVNGTALIDLSHDPDILALCDQARVDMDAFGYTHGSRIQDLWQRSLAVRSLATLPQLIAPLETYYGRRAIPFQTLNFKFGSQQAAHSDLMHFTPDPIEFMCGVWLALEDVHEEAGPLEYFPGSHKWPVVTLHDVGAPPNQSPETSYKTLYEPAMAAQIARNKISARHGLIKKGQAIVWVANLVHGGAPRSDELKTRYSQVTHFFFEDCTYHTLMYQRGNKRRIRLPHDIRTGQFAQPVLRPGDHLTLSTRLRAIYKRLNRVTLGS</sequence>
<dbReference type="SUPFAM" id="SSF51197">
    <property type="entry name" value="Clavaminate synthase-like"/>
    <property type="match status" value="1"/>
</dbReference>
<dbReference type="RefSeq" id="WP_284359988.1">
    <property type="nucleotide sequence ID" value="NZ_BPFZ01000007.1"/>
</dbReference>
<dbReference type="Gene3D" id="2.60.120.620">
    <property type="entry name" value="q2cbj1_9rhob like domain"/>
    <property type="match status" value="1"/>
</dbReference>
<dbReference type="EMBL" id="BPFZ01000007">
    <property type="protein sequence ID" value="GIU67201.1"/>
    <property type="molecule type" value="Genomic_DNA"/>
</dbReference>
<dbReference type="PANTHER" id="PTHR20883">
    <property type="entry name" value="PHYTANOYL-COA DIOXYGENASE DOMAIN CONTAINING 1"/>
    <property type="match status" value="1"/>
</dbReference>
<evidence type="ECO:0008006" key="4">
    <source>
        <dbReference type="Google" id="ProtNLM"/>
    </source>
</evidence>
<comment type="cofactor">
    <cofactor evidence="1">
        <name>Fe(2+)</name>
        <dbReference type="ChEBI" id="CHEBI:29033"/>
    </cofactor>
</comment>